<dbReference type="Gene3D" id="3.40.50.720">
    <property type="entry name" value="NAD(P)-binding Rossmann-like Domain"/>
    <property type="match status" value="1"/>
</dbReference>
<feature type="domain" description="NAD-dependent epimerase/dehydratase" evidence="3">
    <location>
        <begin position="5"/>
        <end position="216"/>
    </location>
</feature>
<evidence type="ECO:0000256" key="1">
    <source>
        <dbReference type="ARBA" id="ARBA00005125"/>
    </source>
</evidence>
<gene>
    <name evidence="4" type="ORF">GCM10007989_30870</name>
</gene>
<organism evidence="4 5">
    <name type="scientific">Devosia pacifica</name>
    <dbReference type="NCBI Taxonomy" id="1335967"/>
    <lineage>
        <taxon>Bacteria</taxon>
        <taxon>Pseudomonadati</taxon>
        <taxon>Pseudomonadota</taxon>
        <taxon>Alphaproteobacteria</taxon>
        <taxon>Hyphomicrobiales</taxon>
        <taxon>Devosiaceae</taxon>
        <taxon>Devosia</taxon>
    </lineage>
</organism>
<keyword evidence="5" id="KW-1185">Reference proteome</keyword>
<accession>A0A918VXU1</accession>
<comment type="pathway">
    <text evidence="1">Bacterial outer membrane biogenesis; LPS O-antigen biosynthesis.</text>
</comment>
<dbReference type="Pfam" id="PF01370">
    <property type="entry name" value="Epimerase"/>
    <property type="match status" value="1"/>
</dbReference>
<sequence length="304" mass="32048">MTRTVLVTGGSGFAGSAVVPALEAAGWIVRAPRDRLPLARDPIWQAHIEGCDAVVHLAGRAHITAAMANDEAPYFETNTRATAALADMAAASGVSQFIFASSSKVYAPSAAAAGACETDALAPDDAYGRSKQSAEEQLQALGARTPLAITTLRLPLCYGPGVKARMLSLFRLIGRGLPLPFASISARRSYLGLDNLASAIDALLAAQPTGYRVFNVSDQEDVTLPDLLKRIGAALGVPVRLFPVSPRLIEMAGTVTGKTAEVERLLAPLMLDSTSLSHSVGWHPAASLDEGLARTAQWYRTTRQ</sequence>
<comment type="similarity">
    <text evidence="2">Belongs to the NAD(P)-dependent epimerase/dehydratase family.</text>
</comment>
<name>A0A918VXU1_9HYPH</name>
<dbReference type="PANTHER" id="PTHR43000">
    <property type="entry name" value="DTDP-D-GLUCOSE 4,6-DEHYDRATASE-RELATED"/>
    <property type="match status" value="1"/>
</dbReference>
<dbReference type="SUPFAM" id="SSF51735">
    <property type="entry name" value="NAD(P)-binding Rossmann-fold domains"/>
    <property type="match status" value="1"/>
</dbReference>
<dbReference type="AlphaFoldDB" id="A0A918VXU1"/>
<protein>
    <submittedName>
        <fullName evidence="4">UDP-glucose 4-epimerase</fullName>
    </submittedName>
</protein>
<dbReference type="InterPro" id="IPR001509">
    <property type="entry name" value="Epimerase_deHydtase"/>
</dbReference>
<evidence type="ECO:0000256" key="2">
    <source>
        <dbReference type="ARBA" id="ARBA00007637"/>
    </source>
</evidence>
<reference evidence="4" key="1">
    <citation type="journal article" date="2014" name="Int. J. Syst. Evol. Microbiol.">
        <title>Complete genome sequence of Corynebacterium casei LMG S-19264T (=DSM 44701T), isolated from a smear-ripened cheese.</title>
        <authorList>
            <consortium name="US DOE Joint Genome Institute (JGI-PGF)"/>
            <person name="Walter F."/>
            <person name="Albersmeier A."/>
            <person name="Kalinowski J."/>
            <person name="Ruckert C."/>
        </authorList>
    </citation>
    <scope>NUCLEOTIDE SEQUENCE</scope>
    <source>
        <strain evidence="4">KCTC 32437</strain>
    </source>
</reference>
<proteinExistence type="inferred from homology"/>
<dbReference type="Proteomes" id="UP000646579">
    <property type="component" value="Unassembled WGS sequence"/>
</dbReference>
<comment type="caution">
    <text evidence="4">The sequence shown here is derived from an EMBL/GenBank/DDBJ whole genome shotgun (WGS) entry which is preliminary data.</text>
</comment>
<dbReference type="EMBL" id="BMZE01000003">
    <property type="protein sequence ID" value="GHA32588.1"/>
    <property type="molecule type" value="Genomic_DNA"/>
</dbReference>
<evidence type="ECO:0000259" key="3">
    <source>
        <dbReference type="Pfam" id="PF01370"/>
    </source>
</evidence>
<evidence type="ECO:0000313" key="5">
    <source>
        <dbReference type="Proteomes" id="UP000646579"/>
    </source>
</evidence>
<dbReference type="InterPro" id="IPR036291">
    <property type="entry name" value="NAD(P)-bd_dom_sf"/>
</dbReference>
<reference evidence="4" key="2">
    <citation type="submission" date="2020-09" db="EMBL/GenBank/DDBJ databases">
        <authorList>
            <person name="Sun Q."/>
            <person name="Kim S."/>
        </authorList>
    </citation>
    <scope>NUCLEOTIDE SEQUENCE</scope>
    <source>
        <strain evidence="4">KCTC 32437</strain>
    </source>
</reference>
<evidence type="ECO:0000313" key="4">
    <source>
        <dbReference type="EMBL" id="GHA32588.1"/>
    </source>
</evidence>
<dbReference type="RefSeq" id="WP_189426608.1">
    <property type="nucleotide sequence ID" value="NZ_BMZE01000003.1"/>
</dbReference>